<dbReference type="SUPFAM" id="SSF75304">
    <property type="entry name" value="Amidase signature (AS) enzymes"/>
    <property type="match status" value="1"/>
</dbReference>
<dbReference type="InterPro" id="IPR000120">
    <property type="entry name" value="Amidase"/>
</dbReference>
<dbReference type="EMBL" id="CP058316">
    <property type="protein sequence ID" value="QLD12773.1"/>
    <property type="molecule type" value="Genomic_DNA"/>
</dbReference>
<protein>
    <submittedName>
        <fullName evidence="2">Amidase</fullName>
        <ecNumber evidence="2">3.5.1.4</ecNumber>
    </submittedName>
</protein>
<dbReference type="Gene3D" id="3.90.1300.10">
    <property type="entry name" value="Amidase signature (AS) domain"/>
    <property type="match status" value="1"/>
</dbReference>
<dbReference type="PANTHER" id="PTHR11895">
    <property type="entry name" value="TRANSAMIDASE"/>
    <property type="match status" value="1"/>
</dbReference>
<organism evidence="2 3">
    <name type="scientific">Microbacterium oleivorans</name>
    <dbReference type="NCBI Taxonomy" id="273677"/>
    <lineage>
        <taxon>Bacteria</taxon>
        <taxon>Bacillati</taxon>
        <taxon>Actinomycetota</taxon>
        <taxon>Actinomycetes</taxon>
        <taxon>Micrococcales</taxon>
        <taxon>Microbacteriaceae</taxon>
        <taxon>Microbacterium</taxon>
    </lineage>
</organism>
<sequence length="516" mass="53033">MSSTRPEQADVRRYAERFGYGLSDDDVAELLPLVAAGALAYDEVDDLYAEYVAVAPPERAVDFPAPEQNPLGAWYVKTHIPPRAHGPLDGRRVVIKDNIAVAGVPMSNGSRSLEGFVPSRDATVVERVLGAGGTVVGKAVCEDLCFSGSSFTSVSGPVLNPWDVSRTTGGSSSGNAALLAAGEVDLAIGGDQGGSVRIPASFSGIVGHKPTFGLVPFTGAFPIERTIDHLGPMARTVRDAAVLLDVLAGPDGLDPRQTSETIADVSATLDDGVAGLRIGILQEGFGIDGLSDPDTDATVLAAAEALAGEGAEVVPISVPWHRTGAALWSVVATDGATYQMLNGNGYGLGVSGFYDPEQVAHFAEGKIAHADDFSDTVKVTALTGAWSLDARGGASYAKAQMLVPLLRAAYDAALGDVDVLVLPTTPYAAGKLLEPGDDRAAYLTKALAAIANTAPTDLSGHPATSVPVGLVNGLPIGLMIVAPRFGDALGLRVAQAVERQQGTLRAPVVASAAAPR</sequence>
<evidence type="ECO:0000259" key="1">
    <source>
        <dbReference type="Pfam" id="PF01425"/>
    </source>
</evidence>
<evidence type="ECO:0000313" key="3">
    <source>
        <dbReference type="Proteomes" id="UP000509638"/>
    </source>
</evidence>
<feature type="domain" description="Amidase" evidence="1">
    <location>
        <begin position="83"/>
        <end position="488"/>
    </location>
</feature>
<keyword evidence="2" id="KW-0378">Hydrolase</keyword>
<dbReference type="Gene3D" id="1.10.20.60">
    <property type="entry name" value="Glu-tRNAGln amidotransferase C subunit, N-terminal domain"/>
    <property type="match status" value="1"/>
</dbReference>
<dbReference type="EC" id="3.5.1.4" evidence="2"/>
<dbReference type="NCBIfam" id="NF005565">
    <property type="entry name" value="PRK07235.1"/>
    <property type="match status" value="1"/>
</dbReference>
<proteinExistence type="predicted"/>
<dbReference type="Proteomes" id="UP000509638">
    <property type="component" value="Chromosome"/>
</dbReference>
<dbReference type="InterPro" id="IPR036928">
    <property type="entry name" value="AS_sf"/>
</dbReference>
<dbReference type="AlphaFoldDB" id="A0A7D5F8D5"/>
<dbReference type="InterPro" id="IPR020556">
    <property type="entry name" value="Amidase_CS"/>
</dbReference>
<dbReference type="PANTHER" id="PTHR11895:SF170">
    <property type="entry name" value="AMIDASE"/>
    <property type="match status" value="1"/>
</dbReference>
<dbReference type="InterPro" id="IPR023631">
    <property type="entry name" value="Amidase_dom"/>
</dbReference>
<gene>
    <name evidence="2" type="ORF">HW566_13925</name>
</gene>
<dbReference type="RefSeq" id="WP_178013831.1">
    <property type="nucleotide sequence ID" value="NZ_CP058316.1"/>
</dbReference>
<dbReference type="GO" id="GO:0004040">
    <property type="term" value="F:amidase activity"/>
    <property type="evidence" value="ECO:0007669"/>
    <property type="project" value="UniProtKB-EC"/>
</dbReference>
<name>A0A7D5F8D5_9MICO</name>
<dbReference type="Pfam" id="PF01425">
    <property type="entry name" value="Amidase"/>
    <property type="match status" value="1"/>
</dbReference>
<accession>A0A7D5F8D5</accession>
<evidence type="ECO:0000313" key="2">
    <source>
        <dbReference type="EMBL" id="QLD12773.1"/>
    </source>
</evidence>
<dbReference type="PROSITE" id="PS00571">
    <property type="entry name" value="AMIDASES"/>
    <property type="match status" value="1"/>
</dbReference>
<reference evidence="2 3" key="1">
    <citation type="submission" date="2020-06" db="EMBL/GenBank/DDBJ databases">
        <authorList>
            <person name="Jo H."/>
        </authorList>
    </citation>
    <scope>NUCLEOTIDE SEQUENCE [LARGE SCALE GENOMIC DNA]</scope>
    <source>
        <strain evidence="2 3">I46</strain>
    </source>
</reference>